<protein>
    <submittedName>
        <fullName evidence="3">ABC transporter substrate-binding protein</fullName>
    </submittedName>
</protein>
<proteinExistence type="predicted"/>
<accession>A0AA41QF65</accession>
<dbReference type="PANTHER" id="PTHR30290">
    <property type="entry name" value="PERIPLASMIC BINDING COMPONENT OF ABC TRANSPORTER"/>
    <property type="match status" value="1"/>
</dbReference>
<evidence type="ECO:0000313" key="4">
    <source>
        <dbReference type="Proteomes" id="UP001165405"/>
    </source>
</evidence>
<keyword evidence="1" id="KW-0732">Signal</keyword>
<dbReference type="EMBL" id="JAKGSG010000041">
    <property type="protein sequence ID" value="MCF4122329.1"/>
    <property type="molecule type" value="Genomic_DNA"/>
</dbReference>
<name>A0AA41QF65_9MICO</name>
<dbReference type="InterPro" id="IPR039424">
    <property type="entry name" value="SBP_5"/>
</dbReference>
<dbReference type="InterPro" id="IPR000914">
    <property type="entry name" value="SBP_5_dom"/>
</dbReference>
<evidence type="ECO:0000259" key="2">
    <source>
        <dbReference type="Pfam" id="PF00496"/>
    </source>
</evidence>
<reference evidence="3" key="1">
    <citation type="submission" date="2022-01" db="EMBL/GenBank/DDBJ databases">
        <title>Antribacter sp. nov., isolated from Guizhou of China.</title>
        <authorList>
            <person name="Chengliang C."/>
            <person name="Ya Z."/>
        </authorList>
    </citation>
    <scope>NUCLEOTIDE SEQUENCE</scope>
    <source>
        <strain evidence="3">KLBMP 9083</strain>
    </source>
</reference>
<organism evidence="3 4">
    <name type="scientific">Antribacter soli</name>
    <dbReference type="NCBI Taxonomy" id="2910976"/>
    <lineage>
        <taxon>Bacteria</taxon>
        <taxon>Bacillati</taxon>
        <taxon>Actinomycetota</taxon>
        <taxon>Actinomycetes</taxon>
        <taxon>Micrococcales</taxon>
        <taxon>Promicromonosporaceae</taxon>
        <taxon>Antribacter</taxon>
    </lineage>
</organism>
<dbReference type="Proteomes" id="UP001165405">
    <property type="component" value="Unassembled WGS sequence"/>
</dbReference>
<dbReference type="SUPFAM" id="SSF53850">
    <property type="entry name" value="Periplasmic binding protein-like II"/>
    <property type="match status" value="1"/>
</dbReference>
<dbReference type="PROSITE" id="PS51257">
    <property type="entry name" value="PROKAR_LIPOPROTEIN"/>
    <property type="match status" value="1"/>
</dbReference>
<dbReference type="PANTHER" id="PTHR30290:SF65">
    <property type="entry name" value="MONOACYL PHOSPHATIDYLINOSITOL TETRAMANNOSIDE-BINDING PROTEIN LPQW-RELATED"/>
    <property type="match status" value="1"/>
</dbReference>
<feature type="domain" description="Solute-binding protein family 5" evidence="2">
    <location>
        <begin position="116"/>
        <end position="524"/>
    </location>
</feature>
<dbReference type="RefSeq" id="WP_236090123.1">
    <property type="nucleotide sequence ID" value="NZ_JAKGSG010000041.1"/>
</dbReference>
<dbReference type="Gene3D" id="3.10.105.10">
    <property type="entry name" value="Dipeptide-binding Protein, Domain 3"/>
    <property type="match status" value="1"/>
</dbReference>
<dbReference type="Pfam" id="PF00496">
    <property type="entry name" value="SBP_bac_5"/>
    <property type="match status" value="1"/>
</dbReference>
<feature type="signal peptide" evidence="1">
    <location>
        <begin position="1"/>
        <end position="28"/>
    </location>
</feature>
<dbReference type="Gene3D" id="3.90.76.10">
    <property type="entry name" value="Dipeptide-binding Protein, Domain 1"/>
    <property type="match status" value="1"/>
</dbReference>
<feature type="chain" id="PRO_5041239875" evidence="1">
    <location>
        <begin position="29"/>
        <end position="607"/>
    </location>
</feature>
<dbReference type="GO" id="GO:1904680">
    <property type="term" value="F:peptide transmembrane transporter activity"/>
    <property type="evidence" value="ECO:0007669"/>
    <property type="project" value="TreeGrafter"/>
</dbReference>
<comment type="caution">
    <text evidence="3">The sequence shown here is derived from an EMBL/GenBank/DDBJ whole genome shotgun (WGS) entry which is preliminary data.</text>
</comment>
<dbReference type="AlphaFoldDB" id="A0AA41QF65"/>
<evidence type="ECO:0000313" key="3">
    <source>
        <dbReference type="EMBL" id="MCF4122329.1"/>
    </source>
</evidence>
<keyword evidence="4" id="KW-1185">Reference proteome</keyword>
<dbReference type="Gene3D" id="3.40.190.10">
    <property type="entry name" value="Periplasmic binding protein-like II"/>
    <property type="match status" value="1"/>
</dbReference>
<dbReference type="GO" id="GO:0015833">
    <property type="term" value="P:peptide transport"/>
    <property type="evidence" value="ECO:0007669"/>
    <property type="project" value="TreeGrafter"/>
</dbReference>
<evidence type="ECO:0000256" key="1">
    <source>
        <dbReference type="SAM" id="SignalP"/>
    </source>
</evidence>
<sequence length="607" mass="65185">MKIRRAGAAIAMAATGALLFSACSTPGAETGEDATPEATAVEPTDGCKADLGEVETADGEIKYSIGEDEWNAYNNDTSATNSTYNAVVDTQLFSGFYYFGSDGTICHDENFGSYEATSEDPLVVEYTINDDATWSDGEPVAYEDYLLDWATQVYTDQGTKTVDGSETPLFDYVGGLTFGTYVSSPPEGEVGGKTLTYNYDKVYADWEAQVSDSMPAHVVAEKAGTDVQGLVDAILNGDVAVLTAAAEWWNTGWVYETPGQLPDASEVPSSGPYIIKEGGWTAGQAVTLTANENYWGPAPATKELTFRFAAPETHVQALSNGDLDAIEPQATVDTVAQLEQLGDSVTISTGQEFTWEHLDFNFASGRPFANDAGGLVLREAFALCAPRQKIVDDLIKPLNPDAVVMNAREVFPFQDAYAEVTEVSYDGSWDEVDIEASKAKIAESGVATPIDVEISYNAPNERRSQEVALIKASCDEAGFNIIDGGSEAFFDTELDAGDYDIALFAWAGSGLVASGQSIYSTGGGQNYGKYESEPVTAAWTALADSADPAVHLEQQKIIETELWKDLFNLPVFAHPGIAAYNSDLQNIRQTVAQNGLPWNAEQWSRAS</sequence>
<gene>
    <name evidence="3" type="ORF">L1785_15225</name>
</gene>